<evidence type="ECO:0000259" key="1">
    <source>
        <dbReference type="PROSITE" id="PS50056"/>
    </source>
</evidence>
<dbReference type="OMA" id="MHYAYED"/>
<dbReference type="PROSITE" id="PS50056">
    <property type="entry name" value="TYR_PHOSPHATASE_2"/>
    <property type="match status" value="1"/>
</dbReference>
<evidence type="ECO:0000313" key="3">
    <source>
        <dbReference type="Proteomes" id="UP000038009"/>
    </source>
</evidence>
<dbReference type="OrthoDB" id="9988524at2759"/>
<dbReference type="PROSITE" id="PS00383">
    <property type="entry name" value="TYR_PHOSPHATASE_1"/>
    <property type="match status" value="1"/>
</dbReference>
<dbReference type="Gene3D" id="3.90.190.10">
    <property type="entry name" value="Protein tyrosine phosphatase superfamily"/>
    <property type="match status" value="1"/>
</dbReference>
<dbReference type="InterPro" id="IPR000387">
    <property type="entry name" value="Tyr_Pase_dom"/>
</dbReference>
<accession>A0A0N0P4V5</accession>
<reference evidence="2 3" key="1">
    <citation type="journal article" date="2015" name="PLoS Pathog.">
        <title>Leptomonas seymouri: Adaptations to the Dixenous Life Cycle Analyzed by Genome Sequencing, Transcriptome Profiling and Co-infection with Leishmania donovani.</title>
        <authorList>
            <person name="Kraeva N."/>
            <person name="Butenko A."/>
            <person name="Hlavacova J."/>
            <person name="Kostygov A."/>
            <person name="Myskova J."/>
            <person name="Grybchuk D."/>
            <person name="Lestinova T."/>
            <person name="Votypka J."/>
            <person name="Volf P."/>
            <person name="Opperdoes F."/>
            <person name="Flegontov P."/>
            <person name="Lukes J."/>
            <person name="Yurchenko V."/>
        </authorList>
    </citation>
    <scope>NUCLEOTIDE SEQUENCE [LARGE SCALE GENOMIC DNA]</scope>
    <source>
        <strain evidence="2 3">ATCC 30220</strain>
    </source>
</reference>
<comment type="caution">
    <text evidence="2">The sequence shown here is derived from an EMBL/GenBank/DDBJ whole genome shotgun (WGS) entry which is preliminary data.</text>
</comment>
<keyword evidence="3" id="KW-1185">Reference proteome</keyword>
<dbReference type="AlphaFoldDB" id="A0A0N0P4V5"/>
<feature type="domain" description="Tyrosine specific protein phosphatases" evidence="1">
    <location>
        <begin position="122"/>
        <end position="163"/>
    </location>
</feature>
<name>A0A0N0P4V5_LEPSE</name>
<dbReference type="Pfam" id="PF13350">
    <property type="entry name" value="Y_phosphatase3"/>
    <property type="match status" value="1"/>
</dbReference>
<proteinExistence type="predicted"/>
<evidence type="ECO:0000313" key="2">
    <source>
        <dbReference type="EMBL" id="KPI85736.1"/>
    </source>
</evidence>
<protein>
    <recommendedName>
        <fullName evidence="1">Tyrosine specific protein phosphatases domain-containing protein</fullName>
    </recommendedName>
</protein>
<dbReference type="InterPro" id="IPR026893">
    <property type="entry name" value="Tyr/Ser_Pase_IphP-type"/>
</dbReference>
<dbReference type="EMBL" id="LJSK01000170">
    <property type="protein sequence ID" value="KPI85736.1"/>
    <property type="molecule type" value="Genomic_DNA"/>
</dbReference>
<dbReference type="GO" id="GO:0004721">
    <property type="term" value="F:phosphoprotein phosphatase activity"/>
    <property type="evidence" value="ECO:0007669"/>
    <property type="project" value="InterPro"/>
</dbReference>
<dbReference type="VEuPathDB" id="TriTrypDB:Lsey_0170_0200"/>
<dbReference type="InterPro" id="IPR029021">
    <property type="entry name" value="Prot-tyrosine_phosphatase-like"/>
</dbReference>
<dbReference type="Proteomes" id="UP000038009">
    <property type="component" value="Unassembled WGS sequence"/>
</dbReference>
<gene>
    <name evidence="2" type="ORF">ABL78_5223</name>
</gene>
<sequence length="258" mass="29482">MPSHERVIPVGGLQNYRDLGGYLTRDGKHVVMYKHIYRADNVSGVTPEGKKLLMEKLHLKYIIDFRSLTEKAHSPQWVCSDVLYFSIPIDARAPQEEMLLCSEMDGTTAEQLIRRVAKTFLLDFKEEYRHFFDLLLNQVKGEPAVFHCTAGKDRTGIAAALLLTALDVPRATVLDDFLFTNQCCIPPTCESMKVGNCKITRDAIKVFFRAQPYFLELAFDEVHKIYGSVEAYMEKELGLSEELLQQLRGYYVRQKSSS</sequence>
<dbReference type="InterPro" id="IPR016130">
    <property type="entry name" value="Tyr_Pase_AS"/>
</dbReference>
<organism evidence="2 3">
    <name type="scientific">Leptomonas seymouri</name>
    <dbReference type="NCBI Taxonomy" id="5684"/>
    <lineage>
        <taxon>Eukaryota</taxon>
        <taxon>Discoba</taxon>
        <taxon>Euglenozoa</taxon>
        <taxon>Kinetoplastea</taxon>
        <taxon>Metakinetoplastina</taxon>
        <taxon>Trypanosomatida</taxon>
        <taxon>Trypanosomatidae</taxon>
        <taxon>Leishmaniinae</taxon>
        <taxon>Leptomonas</taxon>
    </lineage>
</organism>
<dbReference type="SUPFAM" id="SSF52799">
    <property type="entry name" value="(Phosphotyrosine protein) phosphatases II"/>
    <property type="match status" value="1"/>
</dbReference>
<dbReference type="PANTHER" id="PTHR31126">
    <property type="entry name" value="TYROSINE-PROTEIN PHOSPHATASE"/>
    <property type="match status" value="1"/>
</dbReference>
<dbReference type="PANTHER" id="PTHR31126:SF1">
    <property type="entry name" value="TYROSINE SPECIFIC PROTEIN PHOSPHATASES DOMAIN-CONTAINING PROTEIN"/>
    <property type="match status" value="1"/>
</dbReference>